<evidence type="ECO:0000256" key="4">
    <source>
        <dbReference type="ARBA" id="ARBA00022989"/>
    </source>
</evidence>
<dbReference type="GO" id="GO:0005886">
    <property type="term" value="C:plasma membrane"/>
    <property type="evidence" value="ECO:0007669"/>
    <property type="project" value="UniProtKB-SubCell"/>
</dbReference>
<dbReference type="Proteomes" id="UP000295055">
    <property type="component" value="Unassembled WGS sequence"/>
</dbReference>
<name>A0A4R3NHN7_9GAMM</name>
<sequence length="375" mass="42532">MTEKTNLSPELKKQLEQDPQYKLQHNDEIDLMALIAVLFKNKLLIIIATVIVTALSIGVVKMLPQKWTSEAIIIPPTSEEVKEANEFSARLNALGMEVDLSSQRIYNEFIVQYRSKVNQEAFVKSTDYFKTLLDKLENKNDPLEVQRLVNRIIADSIKLKYNGKEKDSDDSDIVLSFTAPTAVEAQDLMDGYIRYTASIVRKRMKTEVDNAISRQLIYSVEALKQDTNKIQISYDVKIERLKRAITIAKAAGITRPIARDSVAINDDPDYPIALGSEALEEKLGIELKNRDLALISEKLQNAKVYIENLNSLTTKELDFEPVRFILTPDLPITKDSPKSMLIVALGAILGFIMSCAFVLGRDLYRNYNQQNTRRK</sequence>
<dbReference type="InterPro" id="IPR003856">
    <property type="entry name" value="LPS_length_determ_N"/>
</dbReference>
<dbReference type="AlphaFoldDB" id="A0A4R3NHN7"/>
<dbReference type="PANTHER" id="PTHR32309">
    <property type="entry name" value="TYROSINE-PROTEIN KINASE"/>
    <property type="match status" value="1"/>
</dbReference>
<dbReference type="Pfam" id="PF02706">
    <property type="entry name" value="Wzz"/>
    <property type="match status" value="1"/>
</dbReference>
<dbReference type="SUPFAM" id="SSF160355">
    <property type="entry name" value="Bacterial polysaccharide co-polymerase-like"/>
    <property type="match status" value="1"/>
</dbReference>
<keyword evidence="5 6" id="KW-0472">Membrane</keyword>
<keyword evidence="2" id="KW-1003">Cell membrane</keyword>
<feature type="transmembrane region" description="Helical" evidence="6">
    <location>
        <begin position="43"/>
        <end position="63"/>
    </location>
</feature>
<evidence type="ECO:0000256" key="2">
    <source>
        <dbReference type="ARBA" id="ARBA00022475"/>
    </source>
</evidence>
<comment type="caution">
    <text evidence="8">The sequence shown here is derived from an EMBL/GenBank/DDBJ whole genome shotgun (WGS) entry which is preliminary data.</text>
</comment>
<evidence type="ECO:0000256" key="6">
    <source>
        <dbReference type="SAM" id="Phobius"/>
    </source>
</evidence>
<evidence type="ECO:0000256" key="5">
    <source>
        <dbReference type="ARBA" id="ARBA00023136"/>
    </source>
</evidence>
<evidence type="ECO:0000256" key="1">
    <source>
        <dbReference type="ARBA" id="ARBA00004651"/>
    </source>
</evidence>
<proteinExistence type="predicted"/>
<dbReference type="PANTHER" id="PTHR32309:SF13">
    <property type="entry name" value="FERRIC ENTEROBACTIN TRANSPORT PROTEIN FEPE"/>
    <property type="match status" value="1"/>
</dbReference>
<feature type="domain" description="Polysaccharide chain length determinant N-terminal" evidence="7">
    <location>
        <begin position="27"/>
        <end position="121"/>
    </location>
</feature>
<evidence type="ECO:0000259" key="7">
    <source>
        <dbReference type="Pfam" id="PF02706"/>
    </source>
</evidence>
<dbReference type="NCBIfam" id="NF007699">
    <property type="entry name" value="PRK10381.1"/>
    <property type="match status" value="1"/>
</dbReference>
<dbReference type="OrthoDB" id="6565796at2"/>
<comment type="subcellular location">
    <subcellularLocation>
        <location evidence="1">Cell membrane</location>
        <topology evidence="1">Multi-pass membrane protein</topology>
    </subcellularLocation>
</comment>
<dbReference type="EMBL" id="SMAS01000007">
    <property type="protein sequence ID" value="TCT31589.1"/>
    <property type="molecule type" value="Genomic_DNA"/>
</dbReference>
<evidence type="ECO:0000256" key="3">
    <source>
        <dbReference type="ARBA" id="ARBA00022692"/>
    </source>
</evidence>
<dbReference type="RefSeq" id="WP_132496727.1">
    <property type="nucleotide sequence ID" value="NZ_SMAS01000007.1"/>
</dbReference>
<evidence type="ECO:0000313" key="8">
    <source>
        <dbReference type="EMBL" id="TCT31589.1"/>
    </source>
</evidence>
<feature type="transmembrane region" description="Helical" evidence="6">
    <location>
        <begin position="340"/>
        <end position="359"/>
    </location>
</feature>
<evidence type="ECO:0000313" key="9">
    <source>
        <dbReference type="Proteomes" id="UP000295055"/>
    </source>
</evidence>
<gene>
    <name evidence="8" type="ORF">EC835_107118</name>
</gene>
<reference evidence="8 9" key="1">
    <citation type="submission" date="2019-03" db="EMBL/GenBank/DDBJ databases">
        <title>Genomic analyses of the natural microbiome of Caenorhabditis elegans.</title>
        <authorList>
            <person name="Samuel B."/>
        </authorList>
    </citation>
    <scope>NUCLEOTIDE SEQUENCE [LARGE SCALE GENOMIC DNA]</scope>
    <source>
        <strain evidence="8 9">JUb102</strain>
    </source>
</reference>
<keyword evidence="4 6" id="KW-1133">Transmembrane helix</keyword>
<dbReference type="InterPro" id="IPR050445">
    <property type="entry name" value="Bact_polysacc_biosynth/exp"/>
</dbReference>
<keyword evidence="3 6" id="KW-0812">Transmembrane</keyword>
<dbReference type="Gene3D" id="3.30.1890.10">
    <property type="entry name" value="FepE-like"/>
    <property type="match status" value="1"/>
</dbReference>
<protein>
    <submittedName>
        <fullName evidence="8">LPS O-antigen subunit length determinant protein (WzzB/FepE family)</fullName>
    </submittedName>
</protein>
<accession>A0A4R3NHN7</accession>
<dbReference type="GO" id="GO:0004713">
    <property type="term" value="F:protein tyrosine kinase activity"/>
    <property type="evidence" value="ECO:0007669"/>
    <property type="project" value="TreeGrafter"/>
</dbReference>
<organism evidence="8 9">
    <name type="scientific">Providencia alcalifaciens</name>
    <dbReference type="NCBI Taxonomy" id="126385"/>
    <lineage>
        <taxon>Bacteria</taxon>
        <taxon>Pseudomonadati</taxon>
        <taxon>Pseudomonadota</taxon>
        <taxon>Gammaproteobacteria</taxon>
        <taxon>Enterobacterales</taxon>
        <taxon>Morganellaceae</taxon>
        <taxon>Providencia</taxon>
    </lineage>
</organism>